<dbReference type="SUPFAM" id="SSF50978">
    <property type="entry name" value="WD40 repeat-like"/>
    <property type="match status" value="1"/>
</dbReference>
<feature type="domain" description="Anaphase-promoting complex subunit 4-like WD40" evidence="3">
    <location>
        <begin position="21"/>
        <end position="94"/>
    </location>
</feature>
<dbReference type="EMBL" id="AZBU02000008">
    <property type="protein sequence ID" value="TKR67526.1"/>
    <property type="molecule type" value="Genomic_DNA"/>
</dbReference>
<evidence type="ECO:0000256" key="2">
    <source>
        <dbReference type="SAM" id="MobiDB-lite"/>
    </source>
</evidence>
<dbReference type="PANTHER" id="PTHR44156">
    <property type="entry name" value="SUPERNUMERARY LIMBS, ISOFORM B-RELATED"/>
    <property type="match status" value="1"/>
</dbReference>
<evidence type="ECO:0000313" key="5">
    <source>
        <dbReference type="Proteomes" id="UP000298663"/>
    </source>
</evidence>
<name>A0A4U5MEC2_STECR</name>
<accession>A0A4U5MEC2</accession>
<evidence type="ECO:0000256" key="1">
    <source>
        <dbReference type="PROSITE-ProRule" id="PRU00221"/>
    </source>
</evidence>
<dbReference type="AlphaFoldDB" id="A0A4U5MEC2"/>
<evidence type="ECO:0000313" key="4">
    <source>
        <dbReference type="EMBL" id="TKR67526.1"/>
    </source>
</evidence>
<proteinExistence type="predicted"/>
<feature type="region of interest" description="Disordered" evidence="2">
    <location>
        <begin position="333"/>
        <end position="369"/>
    </location>
</feature>
<keyword evidence="5" id="KW-1185">Reference proteome</keyword>
<dbReference type="InterPro" id="IPR036322">
    <property type="entry name" value="WD40_repeat_dom_sf"/>
</dbReference>
<feature type="repeat" description="WD" evidence="1">
    <location>
        <begin position="267"/>
        <end position="301"/>
    </location>
</feature>
<dbReference type="InterPro" id="IPR015943">
    <property type="entry name" value="WD40/YVTN_repeat-like_dom_sf"/>
</dbReference>
<dbReference type="STRING" id="34508.A0A4U5MEC2"/>
<dbReference type="SMART" id="SM00320">
    <property type="entry name" value="WD40"/>
    <property type="match status" value="4"/>
</dbReference>
<dbReference type="Pfam" id="PF12894">
    <property type="entry name" value="ANAPC4_WD40"/>
    <property type="match status" value="1"/>
</dbReference>
<dbReference type="InterPro" id="IPR053299">
    <property type="entry name" value="ASTRA_WD_repeat"/>
</dbReference>
<dbReference type="InterPro" id="IPR024977">
    <property type="entry name" value="Apc4-like_WD40_dom"/>
</dbReference>
<dbReference type="Gene3D" id="2.130.10.10">
    <property type="entry name" value="YVTN repeat-like/Quinoprotein amine dehydrogenase"/>
    <property type="match status" value="2"/>
</dbReference>
<evidence type="ECO:0000259" key="3">
    <source>
        <dbReference type="Pfam" id="PF12894"/>
    </source>
</evidence>
<dbReference type="Proteomes" id="UP000298663">
    <property type="component" value="Unassembled WGS sequence"/>
</dbReference>
<reference evidence="4 5" key="2">
    <citation type="journal article" date="2019" name="G3 (Bethesda)">
        <title>Hybrid Assembly of the Genome of the Entomopathogenic Nematode Steinernema carpocapsae Identifies the X-Chromosome.</title>
        <authorList>
            <person name="Serra L."/>
            <person name="Macchietto M."/>
            <person name="Macias-Munoz A."/>
            <person name="McGill C.J."/>
            <person name="Rodriguez I.M."/>
            <person name="Rodriguez B."/>
            <person name="Murad R."/>
            <person name="Mortazavi A."/>
        </authorList>
    </citation>
    <scope>NUCLEOTIDE SEQUENCE [LARGE SCALE GENOMIC DNA]</scope>
    <source>
        <strain evidence="4 5">ALL</strain>
    </source>
</reference>
<dbReference type="PROSITE" id="PS50082">
    <property type="entry name" value="WD_REPEATS_2"/>
    <property type="match status" value="1"/>
</dbReference>
<protein>
    <recommendedName>
        <fullName evidence="3">Anaphase-promoting complex subunit 4-like WD40 domain-containing protein</fullName>
    </recommendedName>
</protein>
<comment type="caution">
    <text evidence="4">The sequence shown here is derived from an EMBL/GenBank/DDBJ whole genome shotgun (WGS) entry which is preliminary data.</text>
</comment>
<sequence length="369" mass="41734">MRAQMEVKFDTQVVCVASHPQKPDLIAIGLINGSIQVGKIDFAKNSIEWLWENRLRREVRAMAFSHEGQALYVLGKNRSLSAFDTETGQRIRIVVEAHKEPPTSICLLPLSDSKTGQAFATGDENGVIRTWDFNSKNAPICDFKEQDEMINDLEPYENRLLASSSDATLGCYDYRRKKLYVRSEPVDSELTNICVTDKLTYVGSGTGHLQVFQNGEYGNLLERVNTKLDHGVDAVVELRTNLLIVGCALDDKIWLQNIKPTKRLQYIGVQSGGVDQLQFTSDKKFMISVGSETSITIWDVEEISQAVPVLTSKDVKELKKAKTVNDKQRFFDDLVEKSDSDEDEEDAADEDEYELDEEEMEIDEEEEED</sequence>
<feature type="compositionally biased region" description="Acidic residues" evidence="2">
    <location>
        <begin position="339"/>
        <end position="369"/>
    </location>
</feature>
<keyword evidence="1" id="KW-0853">WD repeat</keyword>
<organism evidence="4 5">
    <name type="scientific">Steinernema carpocapsae</name>
    <name type="common">Entomopathogenic nematode</name>
    <dbReference type="NCBI Taxonomy" id="34508"/>
    <lineage>
        <taxon>Eukaryota</taxon>
        <taxon>Metazoa</taxon>
        <taxon>Ecdysozoa</taxon>
        <taxon>Nematoda</taxon>
        <taxon>Chromadorea</taxon>
        <taxon>Rhabditida</taxon>
        <taxon>Tylenchina</taxon>
        <taxon>Panagrolaimomorpha</taxon>
        <taxon>Strongyloidoidea</taxon>
        <taxon>Steinernematidae</taxon>
        <taxon>Steinernema</taxon>
    </lineage>
</organism>
<reference evidence="4 5" key="1">
    <citation type="journal article" date="2015" name="Genome Biol.">
        <title>Comparative genomics of Steinernema reveals deeply conserved gene regulatory networks.</title>
        <authorList>
            <person name="Dillman A.R."/>
            <person name="Macchietto M."/>
            <person name="Porter C.F."/>
            <person name="Rogers A."/>
            <person name="Williams B."/>
            <person name="Antoshechkin I."/>
            <person name="Lee M.M."/>
            <person name="Goodwin Z."/>
            <person name="Lu X."/>
            <person name="Lewis E.E."/>
            <person name="Goodrich-Blair H."/>
            <person name="Stock S.P."/>
            <person name="Adams B.J."/>
            <person name="Sternberg P.W."/>
            <person name="Mortazavi A."/>
        </authorList>
    </citation>
    <scope>NUCLEOTIDE SEQUENCE [LARGE SCALE GENOMIC DNA]</scope>
    <source>
        <strain evidence="4 5">ALL</strain>
    </source>
</reference>
<dbReference type="InterPro" id="IPR001680">
    <property type="entry name" value="WD40_rpt"/>
</dbReference>
<gene>
    <name evidence="4" type="ORF">L596_023669</name>
</gene>
<dbReference type="OrthoDB" id="5994at2759"/>